<protein>
    <submittedName>
        <fullName evidence="1">Uncharacterized protein</fullName>
    </submittedName>
</protein>
<dbReference type="OrthoDB" id="505288at2"/>
<evidence type="ECO:0000313" key="2">
    <source>
        <dbReference type="Proteomes" id="UP000006860"/>
    </source>
</evidence>
<name>F0SQP6_RUBBR</name>
<reference evidence="2" key="1">
    <citation type="submission" date="2011-02" db="EMBL/GenBank/DDBJ databases">
        <title>The complete genome of Planctomyces brasiliensis DSM 5305.</title>
        <authorList>
            <person name="Lucas S."/>
            <person name="Copeland A."/>
            <person name="Lapidus A."/>
            <person name="Bruce D."/>
            <person name="Goodwin L."/>
            <person name="Pitluck S."/>
            <person name="Kyrpides N."/>
            <person name="Mavromatis K."/>
            <person name="Pagani I."/>
            <person name="Ivanova N."/>
            <person name="Ovchinnikova G."/>
            <person name="Lu M."/>
            <person name="Detter J.C."/>
            <person name="Han C."/>
            <person name="Land M."/>
            <person name="Hauser L."/>
            <person name="Markowitz V."/>
            <person name="Cheng J.-F."/>
            <person name="Hugenholtz P."/>
            <person name="Woyke T."/>
            <person name="Wu D."/>
            <person name="Tindall B."/>
            <person name="Pomrenke H.G."/>
            <person name="Brambilla E."/>
            <person name="Klenk H.-P."/>
            <person name="Eisen J.A."/>
        </authorList>
    </citation>
    <scope>NUCLEOTIDE SEQUENCE [LARGE SCALE GENOMIC DNA]</scope>
    <source>
        <strain evidence="2">ATCC 49424 / DSM 5305 / JCM 21570 / NBRC 103401 / IFAM 1448</strain>
    </source>
</reference>
<proteinExistence type="predicted"/>
<dbReference type="KEGG" id="pbs:Plabr_1464"/>
<keyword evidence="2" id="KW-1185">Reference proteome</keyword>
<organism evidence="1 2">
    <name type="scientific">Rubinisphaera brasiliensis (strain ATCC 49424 / DSM 5305 / JCM 21570 / IAM 15109 / NBRC 103401 / IFAM 1448)</name>
    <name type="common">Planctomyces brasiliensis</name>
    <dbReference type="NCBI Taxonomy" id="756272"/>
    <lineage>
        <taxon>Bacteria</taxon>
        <taxon>Pseudomonadati</taxon>
        <taxon>Planctomycetota</taxon>
        <taxon>Planctomycetia</taxon>
        <taxon>Planctomycetales</taxon>
        <taxon>Planctomycetaceae</taxon>
        <taxon>Rubinisphaera</taxon>
    </lineage>
</organism>
<sequence>MKPEKKEDVKLTDAQQAKLQDCEIVIEDGLKAFLKTCIAVVVIDDLELYKPHKSLHAYCAFRFDYSDTETGRLRNAGHVLVNLSGLSADDLFSGKESDIVLPANEGQCREMAKLKKGKKQDADLQRKVWAEVIKRAGQDKITARLIKEVVDEMTGNGGDGSDDDTASSSNADGPCNAKLSIKFEDDEHFDLAQPFEAAAESFGVKPARKKNTLTFGVEADSREKLLRKLAGYAAAYQVTRIVVDFK</sequence>
<evidence type="ECO:0000313" key="1">
    <source>
        <dbReference type="EMBL" id="ADY59076.1"/>
    </source>
</evidence>
<dbReference type="EMBL" id="CP002546">
    <property type="protein sequence ID" value="ADY59076.1"/>
    <property type="molecule type" value="Genomic_DNA"/>
</dbReference>
<accession>F0SQP6</accession>
<dbReference type="Proteomes" id="UP000006860">
    <property type="component" value="Chromosome"/>
</dbReference>
<dbReference type="HOGENOM" id="CLU_1128389_0_0_0"/>
<dbReference type="RefSeq" id="WP_013627805.1">
    <property type="nucleotide sequence ID" value="NC_015174.1"/>
</dbReference>
<dbReference type="AlphaFoldDB" id="F0SQP6"/>
<gene>
    <name evidence="1" type="ordered locus">Plabr_1464</name>
</gene>
<dbReference type="STRING" id="756272.Plabr_1464"/>